<sequence length="89" mass="9888">MTAIPLDTHKAIKRLQSAGMNEKQAEEMVNLFGEMYGNEAATKSDLEVLHKDLKADLSEIKTDLSWIKKFMFGVGVAVLIAALKYIFLG</sequence>
<gene>
    <name evidence="2" type="ORF">VTH8203_04507</name>
</gene>
<keyword evidence="1" id="KW-0472">Membrane</keyword>
<evidence type="ECO:0000313" key="2">
    <source>
        <dbReference type="EMBL" id="SNX50833.1"/>
    </source>
</evidence>
<dbReference type="OrthoDB" id="5877177at2"/>
<evidence type="ECO:0000313" key="3">
    <source>
        <dbReference type="Proteomes" id="UP000219336"/>
    </source>
</evidence>
<accession>A0A240ER40</accession>
<organism evidence="2 3">
    <name type="scientific">Vibrio thalassae</name>
    <dbReference type="NCBI Taxonomy" id="1243014"/>
    <lineage>
        <taxon>Bacteria</taxon>
        <taxon>Pseudomonadati</taxon>
        <taxon>Pseudomonadota</taxon>
        <taxon>Gammaproteobacteria</taxon>
        <taxon>Vibrionales</taxon>
        <taxon>Vibrionaceae</taxon>
        <taxon>Vibrio</taxon>
    </lineage>
</organism>
<dbReference type="RefSeq" id="WP_070965044.1">
    <property type="nucleotide sequence ID" value="NZ_JBHSII010000011.1"/>
</dbReference>
<evidence type="ECO:0000256" key="1">
    <source>
        <dbReference type="SAM" id="Phobius"/>
    </source>
</evidence>
<dbReference type="EMBL" id="OANU01000156">
    <property type="protein sequence ID" value="SNX50833.1"/>
    <property type="molecule type" value="Genomic_DNA"/>
</dbReference>
<dbReference type="AlphaFoldDB" id="A0A240ER40"/>
<keyword evidence="3" id="KW-1185">Reference proteome</keyword>
<dbReference type="Proteomes" id="UP000219336">
    <property type="component" value="Unassembled WGS sequence"/>
</dbReference>
<name>A0A240ER40_9VIBR</name>
<keyword evidence="1" id="KW-0812">Transmembrane</keyword>
<dbReference type="Gene3D" id="1.20.5.340">
    <property type="match status" value="1"/>
</dbReference>
<feature type="transmembrane region" description="Helical" evidence="1">
    <location>
        <begin position="70"/>
        <end position="88"/>
    </location>
</feature>
<proteinExistence type="predicted"/>
<reference evidence="3" key="1">
    <citation type="submission" date="2016-06" db="EMBL/GenBank/DDBJ databases">
        <authorList>
            <person name="Rodrigo-Torres L."/>
            <person name="Arahal R.D."/>
            <person name="Lucena T."/>
        </authorList>
    </citation>
    <scope>NUCLEOTIDE SEQUENCE [LARGE SCALE GENOMIC DNA]</scope>
    <source>
        <strain evidence="3">CECT8203</strain>
    </source>
</reference>
<keyword evidence="1" id="KW-1133">Transmembrane helix</keyword>
<protein>
    <submittedName>
        <fullName evidence="2">Hemolysin XhlA</fullName>
    </submittedName>
</protein>